<dbReference type="KEGG" id="pta:HPL003_22475"/>
<accession>G7VQN0</accession>
<evidence type="ECO:0000259" key="1">
    <source>
        <dbReference type="PROSITE" id="PS50104"/>
    </source>
</evidence>
<evidence type="ECO:0000313" key="3">
    <source>
        <dbReference type="Proteomes" id="UP000005876"/>
    </source>
</evidence>
<sequence>MLYYGSSVFIKGGKFKGRVGYLDDDDFRDSGKHIGYVCMGNPLYANEYEIPVKNLREVTTEDLLRRQGEIEQILFDIKYSKVKVKDEKTKTDLLTEFIFIESLFSDRYFKTRLLSNSNGRKVFISHSSKDKTIARLIATDLAEAGHNPWLDEWRIKIGESIPRSISIALKESEYVLVILSKNSVESRWVQEEWYSKYWDEIESGMVKVVPILIEDCQIPELLKTKKYADFRGEYSRALRELLLGLN</sequence>
<reference key="2">
    <citation type="submission" date="2011-11" db="EMBL/GenBank/DDBJ databases">
        <authorList>
            <person name="Shin S.H."/>
            <person name="Kim S."/>
            <person name="Kim J.Y."/>
        </authorList>
    </citation>
    <scope>NUCLEOTIDE SEQUENCE</scope>
    <source>
        <strain>HPL-003</strain>
    </source>
</reference>
<reference evidence="3" key="1">
    <citation type="submission" date="2011-11" db="EMBL/GenBank/DDBJ databases">
        <title>Complete sequence of Paenibacillus terrae HPL-003.</title>
        <authorList>
            <person name="Shin S.H."/>
            <person name="Kim S."/>
            <person name="Kim J.Y."/>
        </authorList>
    </citation>
    <scope>NUCLEOTIDE SEQUENCE [LARGE SCALE GENOMIC DNA]</scope>
    <source>
        <strain evidence="3">HPL-003</strain>
    </source>
</reference>
<reference evidence="2 3" key="3">
    <citation type="journal article" date="2012" name="J. Bacteriol.">
        <title>Genome Sequence of Paenibacillus terrae HPL-003, a Xylanase-Producing Bacterium Isolated from Soil Found in Forest Residue.</title>
        <authorList>
            <person name="Shin S.H."/>
            <person name="Kim S."/>
            <person name="Kim J.Y."/>
            <person name="Song H.Y."/>
            <person name="Cho S.J."/>
            <person name="Kim D.R."/>
            <person name="Lee K.I."/>
            <person name="Lim H.K."/>
            <person name="Park N.J."/>
            <person name="Hwang I.T."/>
            <person name="Yang K.S."/>
        </authorList>
    </citation>
    <scope>NUCLEOTIDE SEQUENCE [LARGE SCALE GENOMIC DNA]</scope>
    <source>
        <strain evidence="2 3">HPL-003</strain>
    </source>
</reference>
<organism evidence="2 3">
    <name type="scientific">Paenibacillus terrae (strain HPL-003)</name>
    <dbReference type="NCBI Taxonomy" id="985665"/>
    <lineage>
        <taxon>Bacteria</taxon>
        <taxon>Bacillati</taxon>
        <taxon>Bacillota</taxon>
        <taxon>Bacilli</taxon>
        <taxon>Bacillales</taxon>
        <taxon>Paenibacillaceae</taxon>
        <taxon>Paenibacillus</taxon>
    </lineage>
</organism>
<dbReference type="InterPro" id="IPR035897">
    <property type="entry name" value="Toll_tir_struct_dom_sf"/>
</dbReference>
<dbReference type="InterPro" id="IPR000157">
    <property type="entry name" value="TIR_dom"/>
</dbReference>
<dbReference type="HOGENOM" id="CLU_1045303_0_0_9"/>
<dbReference type="SUPFAM" id="SSF52200">
    <property type="entry name" value="Toll/Interleukin receptor TIR domain"/>
    <property type="match status" value="1"/>
</dbReference>
<evidence type="ECO:0000313" key="2">
    <source>
        <dbReference type="EMBL" id="AET61219.1"/>
    </source>
</evidence>
<dbReference type="EMBL" id="CP003107">
    <property type="protein sequence ID" value="AET61219.1"/>
    <property type="molecule type" value="Genomic_DNA"/>
</dbReference>
<dbReference type="PROSITE" id="PS50104">
    <property type="entry name" value="TIR"/>
    <property type="match status" value="1"/>
</dbReference>
<dbReference type="eggNOG" id="COG4916">
    <property type="taxonomic scope" value="Bacteria"/>
</dbReference>
<keyword evidence="2" id="KW-0472">Membrane</keyword>
<gene>
    <name evidence="2" type="ordered locus">HPL003_22475</name>
</gene>
<dbReference type="GO" id="GO:0007165">
    <property type="term" value="P:signal transduction"/>
    <property type="evidence" value="ECO:0007669"/>
    <property type="project" value="InterPro"/>
</dbReference>
<feature type="domain" description="TIR" evidence="1">
    <location>
        <begin position="118"/>
        <end position="242"/>
    </location>
</feature>
<dbReference type="RefSeq" id="WP_014281914.1">
    <property type="nucleotide sequence ID" value="NC_016641.1"/>
</dbReference>
<proteinExistence type="predicted"/>
<dbReference type="AlphaFoldDB" id="G7VQN0"/>
<dbReference type="SMART" id="SM00255">
    <property type="entry name" value="TIR"/>
    <property type="match status" value="1"/>
</dbReference>
<keyword evidence="2" id="KW-0812">Transmembrane</keyword>
<dbReference type="Pfam" id="PF13676">
    <property type="entry name" value="TIR_2"/>
    <property type="match status" value="1"/>
</dbReference>
<protein>
    <submittedName>
        <fullName evidence="2">Transmembrane sensor domain-containing protein</fullName>
    </submittedName>
</protein>
<name>G7VQN0_PAETH</name>
<dbReference type="Gene3D" id="3.40.50.10140">
    <property type="entry name" value="Toll/interleukin-1 receptor homology (TIR) domain"/>
    <property type="match status" value="1"/>
</dbReference>
<dbReference type="Proteomes" id="UP000005876">
    <property type="component" value="Chromosome"/>
</dbReference>